<evidence type="ECO:0000313" key="7">
    <source>
        <dbReference type="EMBL" id="MFC4699722.1"/>
    </source>
</evidence>
<dbReference type="EMBL" id="JBHSGU010000002">
    <property type="protein sequence ID" value="MFC4699722.1"/>
    <property type="molecule type" value="Genomic_DNA"/>
</dbReference>
<comment type="subcellular location">
    <subcellularLocation>
        <location evidence="1">Cell outer membrane</location>
    </subcellularLocation>
</comment>
<dbReference type="Proteomes" id="UP001595897">
    <property type="component" value="Unassembled WGS sequence"/>
</dbReference>
<evidence type="ECO:0000256" key="1">
    <source>
        <dbReference type="ARBA" id="ARBA00004442"/>
    </source>
</evidence>
<evidence type="ECO:0000256" key="6">
    <source>
        <dbReference type="SAM" id="SignalP"/>
    </source>
</evidence>
<evidence type="ECO:0000256" key="3">
    <source>
        <dbReference type="ARBA" id="ARBA00022729"/>
    </source>
</evidence>
<keyword evidence="3 6" id="KW-0732">Signal</keyword>
<keyword evidence="4" id="KW-0472">Membrane</keyword>
<dbReference type="RefSeq" id="WP_382406510.1">
    <property type="nucleotide sequence ID" value="NZ_JBHSGU010000002.1"/>
</dbReference>
<keyword evidence="8" id="KW-1185">Reference proteome</keyword>
<dbReference type="PANTHER" id="PTHR38776">
    <property type="entry name" value="MLTA-INTERACTING PROTEIN-RELATED"/>
    <property type="match status" value="1"/>
</dbReference>
<feature type="signal peptide" evidence="6">
    <location>
        <begin position="1"/>
        <end position="23"/>
    </location>
</feature>
<proteinExistence type="inferred from homology"/>
<reference evidence="8" key="1">
    <citation type="journal article" date="2019" name="Int. J. Syst. Evol. Microbiol.">
        <title>The Global Catalogue of Microorganisms (GCM) 10K type strain sequencing project: providing services to taxonomists for standard genome sequencing and annotation.</title>
        <authorList>
            <consortium name="The Broad Institute Genomics Platform"/>
            <consortium name="The Broad Institute Genome Sequencing Center for Infectious Disease"/>
            <person name="Wu L."/>
            <person name="Ma J."/>
        </authorList>
    </citation>
    <scope>NUCLEOTIDE SEQUENCE [LARGE SCALE GENOMIC DNA]</scope>
    <source>
        <strain evidence="8">KACC 12507</strain>
    </source>
</reference>
<evidence type="ECO:0000256" key="5">
    <source>
        <dbReference type="ARBA" id="ARBA00023237"/>
    </source>
</evidence>
<protein>
    <submittedName>
        <fullName evidence="7">MipA/OmpV family protein</fullName>
    </submittedName>
</protein>
<organism evidence="7 8">
    <name type="scientific">Glaciecola siphonariae</name>
    <dbReference type="NCBI Taxonomy" id="521012"/>
    <lineage>
        <taxon>Bacteria</taxon>
        <taxon>Pseudomonadati</taxon>
        <taxon>Pseudomonadota</taxon>
        <taxon>Gammaproteobacteria</taxon>
        <taxon>Alteromonadales</taxon>
        <taxon>Alteromonadaceae</taxon>
        <taxon>Glaciecola</taxon>
    </lineage>
</organism>
<keyword evidence="5" id="KW-0998">Cell outer membrane</keyword>
<evidence type="ECO:0000256" key="4">
    <source>
        <dbReference type="ARBA" id="ARBA00023136"/>
    </source>
</evidence>
<comment type="similarity">
    <text evidence="2">Belongs to the MipA/OmpV family.</text>
</comment>
<name>A0ABV9LT83_9ALTE</name>
<gene>
    <name evidence="7" type="ORF">ACFO4O_06085</name>
</gene>
<dbReference type="PANTHER" id="PTHR38776:SF1">
    <property type="entry name" value="MLTA-INTERACTING PROTEIN-RELATED"/>
    <property type="match status" value="1"/>
</dbReference>
<dbReference type="InterPro" id="IPR010583">
    <property type="entry name" value="MipA"/>
</dbReference>
<evidence type="ECO:0000313" key="8">
    <source>
        <dbReference type="Proteomes" id="UP001595897"/>
    </source>
</evidence>
<evidence type="ECO:0000256" key="2">
    <source>
        <dbReference type="ARBA" id="ARBA00005722"/>
    </source>
</evidence>
<dbReference type="Pfam" id="PF06629">
    <property type="entry name" value="MipA"/>
    <property type="match status" value="1"/>
</dbReference>
<comment type="caution">
    <text evidence="7">The sequence shown here is derived from an EMBL/GenBank/DDBJ whole genome shotgun (WGS) entry which is preliminary data.</text>
</comment>
<sequence length="250" mass="27258">MKLNLSAVLLLGTTSLFVSSSYAQWSAGVGAVGSATPYKGLSTEFIVIPIAAYEGERVIWRGPSLQYKITGLNRNEPSLRLSVDLAPNALEADESDELTGIEERDLSFLAGVRYIYPTAFGEFSGVYQTDVSNKHNGQRGALNFERLIASAANRSWAITAGLQLEHLSDNYANYYFGVSQQEAAVSEFSAYDLDAVWQGGVTVGGYYRFANNWQLVAQSRWLSLASDIKNSPIVDGSSTIDGFVGLTYQF</sequence>
<feature type="chain" id="PRO_5046124346" evidence="6">
    <location>
        <begin position="24"/>
        <end position="250"/>
    </location>
</feature>
<accession>A0ABV9LT83</accession>